<protein>
    <submittedName>
        <fullName evidence="1">Uncharacterized protein</fullName>
    </submittedName>
</protein>
<name>A0A0E9XH62_ANGAN</name>
<evidence type="ECO:0000313" key="1">
    <source>
        <dbReference type="EMBL" id="JAI01186.1"/>
    </source>
</evidence>
<dbReference type="AlphaFoldDB" id="A0A0E9XH62"/>
<proteinExistence type="predicted"/>
<organism evidence="1">
    <name type="scientific">Anguilla anguilla</name>
    <name type="common">European freshwater eel</name>
    <name type="synonym">Muraena anguilla</name>
    <dbReference type="NCBI Taxonomy" id="7936"/>
    <lineage>
        <taxon>Eukaryota</taxon>
        <taxon>Metazoa</taxon>
        <taxon>Chordata</taxon>
        <taxon>Craniata</taxon>
        <taxon>Vertebrata</taxon>
        <taxon>Euteleostomi</taxon>
        <taxon>Actinopterygii</taxon>
        <taxon>Neopterygii</taxon>
        <taxon>Teleostei</taxon>
        <taxon>Anguilliformes</taxon>
        <taxon>Anguillidae</taxon>
        <taxon>Anguilla</taxon>
    </lineage>
</organism>
<sequence length="45" mass="5457">MDILILSWKTLDKDILQRKKLKLTIKFPAVRCIRQLNYVGMYLYI</sequence>
<dbReference type="EMBL" id="GBXM01007392">
    <property type="protein sequence ID" value="JAI01186.1"/>
    <property type="molecule type" value="Transcribed_RNA"/>
</dbReference>
<accession>A0A0E9XH62</accession>
<reference evidence="1" key="1">
    <citation type="submission" date="2014-11" db="EMBL/GenBank/DDBJ databases">
        <authorList>
            <person name="Amaro Gonzalez C."/>
        </authorList>
    </citation>
    <scope>NUCLEOTIDE SEQUENCE</scope>
</reference>
<reference evidence="1" key="2">
    <citation type="journal article" date="2015" name="Fish Shellfish Immunol.">
        <title>Early steps in the European eel (Anguilla anguilla)-Vibrio vulnificus interaction in the gills: Role of the RtxA13 toxin.</title>
        <authorList>
            <person name="Callol A."/>
            <person name="Pajuelo D."/>
            <person name="Ebbesson L."/>
            <person name="Teles M."/>
            <person name="MacKenzie S."/>
            <person name="Amaro C."/>
        </authorList>
    </citation>
    <scope>NUCLEOTIDE SEQUENCE</scope>
</reference>